<keyword evidence="5 8" id="KW-1133">Transmembrane helix</keyword>
<keyword evidence="4 8" id="KW-0812">Transmembrane</keyword>
<name>J4KNR3_BEAB2</name>
<evidence type="ECO:0000256" key="1">
    <source>
        <dbReference type="ARBA" id="ARBA00004141"/>
    </source>
</evidence>
<feature type="transmembrane region" description="Helical" evidence="8">
    <location>
        <begin position="15"/>
        <end position="36"/>
    </location>
</feature>
<evidence type="ECO:0000313" key="11">
    <source>
        <dbReference type="Proteomes" id="UP000002762"/>
    </source>
</evidence>
<protein>
    <submittedName>
        <fullName evidence="10">H(+)-myo-inositol cotransporter</fullName>
    </submittedName>
</protein>
<feature type="domain" description="Major facilitator superfamily (MFS) profile" evidence="9">
    <location>
        <begin position="18"/>
        <end position="448"/>
    </location>
</feature>
<accession>J4KNR3</accession>
<feature type="transmembrane region" description="Helical" evidence="8">
    <location>
        <begin position="151"/>
        <end position="168"/>
    </location>
</feature>
<dbReference type="FunFam" id="1.20.1250.20:FF:000134">
    <property type="entry name" value="MFS sugar transporter protein"/>
    <property type="match status" value="1"/>
</dbReference>
<evidence type="ECO:0000259" key="9">
    <source>
        <dbReference type="PROSITE" id="PS50850"/>
    </source>
</evidence>
<keyword evidence="3 7" id="KW-0813">Transport</keyword>
<dbReference type="SUPFAM" id="SSF103473">
    <property type="entry name" value="MFS general substrate transporter"/>
    <property type="match status" value="1"/>
</dbReference>
<dbReference type="PROSITE" id="PS00217">
    <property type="entry name" value="SUGAR_TRANSPORT_2"/>
    <property type="match status" value="1"/>
</dbReference>
<evidence type="ECO:0000256" key="8">
    <source>
        <dbReference type="SAM" id="Phobius"/>
    </source>
</evidence>
<evidence type="ECO:0000256" key="4">
    <source>
        <dbReference type="ARBA" id="ARBA00022692"/>
    </source>
</evidence>
<evidence type="ECO:0000256" key="7">
    <source>
        <dbReference type="RuleBase" id="RU003346"/>
    </source>
</evidence>
<organism evidence="10 11">
    <name type="scientific">Beauveria bassiana (strain ARSEF 2860)</name>
    <name type="common">White muscardine disease fungus</name>
    <name type="synonym">Tritirachium shiotae</name>
    <dbReference type="NCBI Taxonomy" id="655819"/>
    <lineage>
        <taxon>Eukaryota</taxon>
        <taxon>Fungi</taxon>
        <taxon>Dikarya</taxon>
        <taxon>Ascomycota</taxon>
        <taxon>Pezizomycotina</taxon>
        <taxon>Sordariomycetes</taxon>
        <taxon>Hypocreomycetidae</taxon>
        <taxon>Hypocreales</taxon>
        <taxon>Cordycipitaceae</taxon>
        <taxon>Beauveria</taxon>
    </lineage>
</organism>
<feature type="transmembrane region" description="Helical" evidence="8">
    <location>
        <begin position="119"/>
        <end position="139"/>
    </location>
</feature>
<dbReference type="HOGENOM" id="CLU_001265_30_12_1"/>
<dbReference type="NCBIfam" id="TIGR00879">
    <property type="entry name" value="SP"/>
    <property type="match status" value="1"/>
</dbReference>
<evidence type="ECO:0000256" key="3">
    <source>
        <dbReference type="ARBA" id="ARBA00022448"/>
    </source>
</evidence>
<keyword evidence="11" id="KW-1185">Reference proteome</keyword>
<proteinExistence type="inferred from homology"/>
<feature type="transmembrane region" description="Helical" evidence="8">
    <location>
        <begin position="297"/>
        <end position="316"/>
    </location>
</feature>
<dbReference type="PROSITE" id="PS50850">
    <property type="entry name" value="MFS"/>
    <property type="match status" value="1"/>
</dbReference>
<evidence type="ECO:0000256" key="6">
    <source>
        <dbReference type="ARBA" id="ARBA00023136"/>
    </source>
</evidence>
<feature type="transmembrane region" description="Helical" evidence="8">
    <location>
        <begin position="87"/>
        <end position="113"/>
    </location>
</feature>
<dbReference type="RefSeq" id="XP_008597966.1">
    <property type="nucleotide sequence ID" value="XM_008599744.1"/>
</dbReference>
<dbReference type="InterPro" id="IPR005829">
    <property type="entry name" value="Sugar_transporter_CS"/>
</dbReference>
<dbReference type="PANTHER" id="PTHR48022:SF2">
    <property type="entry name" value="PLASTIDIC GLUCOSE TRANSPORTER 4"/>
    <property type="match status" value="1"/>
</dbReference>
<feature type="transmembrane region" description="Helical" evidence="8">
    <location>
        <begin position="259"/>
        <end position="285"/>
    </location>
</feature>
<dbReference type="InterPro" id="IPR020846">
    <property type="entry name" value="MFS_dom"/>
</dbReference>
<dbReference type="Gene3D" id="1.20.1250.20">
    <property type="entry name" value="MFS general substrate transporter like domains"/>
    <property type="match status" value="1"/>
</dbReference>
<reference evidence="10 11" key="1">
    <citation type="journal article" date="2012" name="Sci. Rep.">
        <title>Genomic perspectives on the evolution of fungal entomopathogenicity in Beauveria bassiana.</title>
        <authorList>
            <person name="Xiao G."/>
            <person name="Ying S.H."/>
            <person name="Zheng P."/>
            <person name="Wang Z.L."/>
            <person name="Zhang S."/>
            <person name="Xie X.Q."/>
            <person name="Shang Y."/>
            <person name="St Leger R.J."/>
            <person name="Zhao G.P."/>
            <person name="Wang C."/>
            <person name="Feng M.G."/>
        </authorList>
    </citation>
    <scope>NUCLEOTIDE SEQUENCE [LARGE SCALE GENOMIC DNA]</scope>
    <source>
        <strain evidence="10 11">ARSEF 2860</strain>
    </source>
</reference>
<feature type="transmembrane region" description="Helical" evidence="8">
    <location>
        <begin position="358"/>
        <end position="377"/>
    </location>
</feature>
<feature type="transmembrane region" description="Helical" evidence="8">
    <location>
        <begin position="398"/>
        <end position="418"/>
    </location>
</feature>
<comment type="subcellular location">
    <subcellularLocation>
        <location evidence="1">Membrane</location>
        <topology evidence="1">Multi-pass membrane protein</topology>
    </subcellularLocation>
</comment>
<dbReference type="InterPro" id="IPR005828">
    <property type="entry name" value="MFS_sugar_transport-like"/>
</dbReference>
<comment type="similarity">
    <text evidence="2 7">Belongs to the major facilitator superfamily. Sugar transporter (TC 2.A.1.1) family.</text>
</comment>
<dbReference type="EMBL" id="JH725160">
    <property type="protein sequence ID" value="EJP66154.1"/>
    <property type="molecule type" value="Genomic_DNA"/>
</dbReference>
<dbReference type="Pfam" id="PF00083">
    <property type="entry name" value="Sugar_tr"/>
    <property type="match status" value="1"/>
</dbReference>
<feature type="transmembrane region" description="Helical" evidence="8">
    <location>
        <begin position="180"/>
        <end position="199"/>
    </location>
</feature>
<feature type="transmembrane region" description="Helical" evidence="8">
    <location>
        <begin position="424"/>
        <end position="444"/>
    </location>
</feature>
<sequence length="488" mass="52287">MTVKLSSLLHRPPRYVYASILCSLGGFLFGVDTGIIGPVTVMPEFTKPFGQSSPTIHGLIVSSILIPAAITSFAAGRIADALGRPKAIAIGAFIFAVGAIIEATAVHVGMFIAGRVVSGLGEGIYMGTLVVYICEISPAKHRGTLTTGPQLLITCGLMAGFFTCYGSANITSALSWRLPFILLAAYSVIFTAVALMLPASPRWLALHGKSRREVTAAWDALGVRSADQDTIPGEDSVEQETKVSSRMLDVFSPAARPGLILAVFLMGMQQLSGIDGVLYYAPLLFQQAGIASASDTFLASGISAIVIFAVTIPATIWADSWGRRRNTIFGGLGMAVIMFLIGGMYAGDNVHVQGAGRWVVVIAIYFFIVIYCISWAIGMKIYAAEIQPQLTRASATNIAHGSNWLTNFLVALVTPTLLANTSYGAYFLFGSCTMATALVCWVFMPETKGRTLAEIQESFHTNWATELKQSVSDSRRNFRRKHALGAEQ</sequence>
<dbReference type="OrthoDB" id="5399138at2759"/>
<evidence type="ECO:0000256" key="2">
    <source>
        <dbReference type="ARBA" id="ARBA00010992"/>
    </source>
</evidence>
<dbReference type="InParanoid" id="J4KNR3"/>
<dbReference type="InterPro" id="IPR003663">
    <property type="entry name" value="Sugar/inositol_transpt"/>
</dbReference>
<keyword evidence="6 8" id="KW-0472">Membrane</keyword>
<dbReference type="InterPro" id="IPR050360">
    <property type="entry name" value="MFS_Sugar_Transporters"/>
</dbReference>
<dbReference type="PRINTS" id="PR00171">
    <property type="entry name" value="SUGRTRNSPORT"/>
</dbReference>
<dbReference type="InterPro" id="IPR036259">
    <property type="entry name" value="MFS_trans_sf"/>
</dbReference>
<feature type="transmembrane region" description="Helical" evidence="8">
    <location>
        <begin position="328"/>
        <end position="346"/>
    </location>
</feature>
<gene>
    <name evidence="10" type="ORF">BBA_04647</name>
</gene>
<feature type="transmembrane region" description="Helical" evidence="8">
    <location>
        <begin position="56"/>
        <end position="75"/>
    </location>
</feature>
<dbReference type="GeneID" id="19887659"/>
<dbReference type="PANTHER" id="PTHR48022">
    <property type="entry name" value="PLASTIDIC GLUCOSE TRANSPORTER 4"/>
    <property type="match status" value="1"/>
</dbReference>
<dbReference type="GO" id="GO:0016020">
    <property type="term" value="C:membrane"/>
    <property type="evidence" value="ECO:0007669"/>
    <property type="project" value="UniProtKB-SubCell"/>
</dbReference>
<dbReference type="GO" id="GO:0005351">
    <property type="term" value="F:carbohydrate:proton symporter activity"/>
    <property type="evidence" value="ECO:0007669"/>
    <property type="project" value="TreeGrafter"/>
</dbReference>
<dbReference type="AlphaFoldDB" id="J4KNR3"/>
<dbReference type="Proteomes" id="UP000002762">
    <property type="component" value="Unassembled WGS sequence"/>
</dbReference>
<evidence type="ECO:0000256" key="5">
    <source>
        <dbReference type="ARBA" id="ARBA00022989"/>
    </source>
</evidence>
<evidence type="ECO:0000313" key="10">
    <source>
        <dbReference type="EMBL" id="EJP66154.1"/>
    </source>
</evidence>